<dbReference type="InterPro" id="IPR020581">
    <property type="entry name" value="GDC_P"/>
</dbReference>
<dbReference type="FunFam" id="3.40.640.10:FF:000005">
    <property type="entry name" value="Glycine dehydrogenase (decarboxylating), mitochondrial"/>
    <property type="match status" value="1"/>
</dbReference>
<dbReference type="OrthoDB" id="6537869at2759"/>
<dbReference type="InterPro" id="IPR015422">
    <property type="entry name" value="PyrdxlP-dep_Trfase_small"/>
</dbReference>
<dbReference type="GeneID" id="22575908"/>
<dbReference type="eggNOG" id="KOG2040">
    <property type="taxonomic scope" value="Eukaryota"/>
</dbReference>
<dbReference type="EC" id="1.4.4.2" evidence="7"/>
<evidence type="ECO:0000256" key="4">
    <source>
        <dbReference type="ARBA" id="ARBA00023002"/>
    </source>
</evidence>
<dbReference type="GO" id="GO:0005739">
    <property type="term" value="C:mitochondrion"/>
    <property type="evidence" value="ECO:0007669"/>
    <property type="project" value="UniProtKB-SubCell"/>
</dbReference>
<evidence type="ECO:0000256" key="1">
    <source>
        <dbReference type="ARBA" id="ARBA00001933"/>
    </source>
</evidence>
<reference evidence="10 11" key="1">
    <citation type="journal article" date="2015" name="Sci. Rep.">
        <title>The genome of Leishmania panamensis: insights into genomics of the L. (Viannia) subgenus.</title>
        <authorList>
            <person name="Llanes A."/>
            <person name="Restrepo C.M."/>
            <person name="Vecchio G.D."/>
            <person name="Anguizola F.J."/>
            <person name="Lleonart R."/>
        </authorList>
    </citation>
    <scope>NUCLEOTIDE SEQUENCE [LARGE SCALE GENOMIC DNA]</scope>
    <source>
        <strain evidence="10 11">MHOM/PA/94/PSC-1</strain>
    </source>
</reference>
<dbReference type="Pfam" id="PF02347">
    <property type="entry name" value="GDC-P"/>
    <property type="match status" value="2"/>
</dbReference>
<name>A0A088RT93_LEIPA</name>
<dbReference type="NCBIfam" id="NF003346">
    <property type="entry name" value="PRK04366.1"/>
    <property type="match status" value="1"/>
</dbReference>
<dbReference type="PANTHER" id="PTHR11773">
    <property type="entry name" value="GLYCINE DEHYDROGENASE, DECARBOXYLATING"/>
    <property type="match status" value="1"/>
</dbReference>
<dbReference type="SUPFAM" id="SSF53383">
    <property type="entry name" value="PLP-dependent transferases"/>
    <property type="match status" value="2"/>
</dbReference>
<comment type="subcellular location">
    <subcellularLocation>
        <location evidence="7">Mitochondrion</location>
    </subcellularLocation>
</comment>
<dbReference type="Proteomes" id="UP000063063">
    <property type="component" value="Chromosome 26"/>
</dbReference>
<comment type="function">
    <text evidence="7">The glycine cleavage system catalyzes the degradation of glycine.</text>
</comment>
<organism evidence="10 11">
    <name type="scientific">Leishmania panamensis</name>
    <dbReference type="NCBI Taxonomy" id="5679"/>
    <lineage>
        <taxon>Eukaryota</taxon>
        <taxon>Discoba</taxon>
        <taxon>Euglenozoa</taxon>
        <taxon>Kinetoplastea</taxon>
        <taxon>Metakinetoplastina</taxon>
        <taxon>Trypanosomatida</taxon>
        <taxon>Trypanosomatidae</taxon>
        <taxon>Leishmaniinae</taxon>
        <taxon>Leishmania</taxon>
        <taxon>Leishmania guyanensis species complex</taxon>
    </lineage>
</organism>
<feature type="domain" description="Glycine cleavage system P-protein N-terminal" evidence="8">
    <location>
        <begin position="28"/>
        <end position="454"/>
    </location>
</feature>
<comment type="subunit">
    <text evidence="7">The glycine cleavage system is composed of four proteins: P, T, L and H.</text>
</comment>
<evidence type="ECO:0000256" key="5">
    <source>
        <dbReference type="ARBA" id="ARBA00049026"/>
    </source>
</evidence>
<keyword evidence="11" id="KW-1185">Reference proteome</keyword>
<evidence type="ECO:0000256" key="2">
    <source>
        <dbReference type="ARBA" id="ARBA00010756"/>
    </source>
</evidence>
<keyword evidence="3 6" id="KW-0663">Pyridoxal phosphate</keyword>
<keyword evidence="7" id="KW-0809">Transit peptide</keyword>
<gene>
    <name evidence="10" type="primary">GCVP</name>
    <name evidence="10" type="ORF">LPMP_260050</name>
</gene>
<protein>
    <recommendedName>
        <fullName evidence="7">Glycine cleavage system P protein</fullName>
        <ecNumber evidence="7">1.4.4.2</ecNumber>
    </recommendedName>
</protein>
<dbReference type="PANTHER" id="PTHR11773:SF1">
    <property type="entry name" value="GLYCINE DEHYDROGENASE (DECARBOXYLATING), MITOCHONDRIAL"/>
    <property type="match status" value="1"/>
</dbReference>
<accession>A0A088RT93</accession>
<dbReference type="VEuPathDB" id="TriTrypDB:LPAL13_260005400"/>
<dbReference type="Pfam" id="PF21478">
    <property type="entry name" value="GcvP2_C"/>
    <property type="match status" value="1"/>
</dbReference>
<feature type="modified residue" description="N6-(pyridoxal phosphate)lysine" evidence="6">
    <location>
        <position position="721"/>
    </location>
</feature>
<dbReference type="InterPro" id="IPR015424">
    <property type="entry name" value="PyrdxlP-dep_Trfase"/>
</dbReference>
<dbReference type="EMBL" id="CP009395">
    <property type="protein sequence ID" value="AIN99120.1"/>
    <property type="molecule type" value="Genomic_DNA"/>
</dbReference>
<evidence type="ECO:0000259" key="8">
    <source>
        <dbReference type="Pfam" id="PF02347"/>
    </source>
</evidence>
<dbReference type="AlphaFoldDB" id="A0A088RT93"/>
<keyword evidence="7" id="KW-0496">Mitochondrion</keyword>
<dbReference type="Gene3D" id="3.40.640.10">
    <property type="entry name" value="Type I PLP-dependent aspartate aminotransferase-like (Major domain)"/>
    <property type="match status" value="2"/>
</dbReference>
<evidence type="ECO:0000256" key="3">
    <source>
        <dbReference type="ARBA" id="ARBA00022898"/>
    </source>
</evidence>
<evidence type="ECO:0000313" key="11">
    <source>
        <dbReference type="Proteomes" id="UP000063063"/>
    </source>
</evidence>
<dbReference type="InterPro" id="IPR049316">
    <property type="entry name" value="GDC-P_C"/>
</dbReference>
<dbReference type="VEuPathDB" id="TriTrypDB:LPMP_260050"/>
<dbReference type="KEGG" id="lpan:LPMP_260050"/>
<feature type="domain" description="Glycine cleavage system P-protein N-terminal" evidence="8">
    <location>
        <begin position="474"/>
        <end position="748"/>
    </location>
</feature>
<dbReference type="FunFam" id="3.40.640.10:FF:000007">
    <property type="entry name" value="glycine dehydrogenase (Decarboxylating), mitochondrial"/>
    <property type="match status" value="1"/>
</dbReference>
<comment type="catalytic activity">
    <reaction evidence="5 7">
        <text>N(6)-[(R)-lipoyl]-L-lysyl-[glycine-cleavage complex H protein] + glycine + H(+) = N(6)-[(R)-S(8)-aminomethyldihydrolipoyl]-L-lysyl-[glycine-cleavage complex H protein] + CO2</text>
        <dbReference type="Rhea" id="RHEA:24304"/>
        <dbReference type="Rhea" id="RHEA-COMP:10494"/>
        <dbReference type="Rhea" id="RHEA-COMP:10495"/>
        <dbReference type="ChEBI" id="CHEBI:15378"/>
        <dbReference type="ChEBI" id="CHEBI:16526"/>
        <dbReference type="ChEBI" id="CHEBI:57305"/>
        <dbReference type="ChEBI" id="CHEBI:83099"/>
        <dbReference type="ChEBI" id="CHEBI:83143"/>
        <dbReference type="EC" id="1.4.4.2"/>
    </reaction>
</comment>
<dbReference type="InterPro" id="IPR003437">
    <property type="entry name" value="GcvP"/>
</dbReference>
<comment type="similarity">
    <text evidence="2 7">Belongs to the GcvP family.</text>
</comment>
<evidence type="ECO:0000259" key="9">
    <source>
        <dbReference type="Pfam" id="PF21478"/>
    </source>
</evidence>
<evidence type="ECO:0000313" key="10">
    <source>
        <dbReference type="EMBL" id="AIN99120.1"/>
    </source>
</evidence>
<sequence length="973" mass="107247">MLRRFLCSNGVLTPVVMTRCTSTDAYLNRHIGPTRKEAAAMLRTIAKESLTELMTTILPSDILRPPLMEFKSLSETEMLSYLKSLGAQNKVLKSMIGQGYYECIVPAVIVRNVLENPMWYTPYTPYQSEISQGRLEALLNFQTMVTDLTKMAISNASLLDQATAAGECMYLALNYHRQKRRKFFVSQDVFLSSLEMIRTRAHPLGVEVVVGDVQVLNLADAELSGIFVQSPDARGALHDFTAVFARAKENNVLCCASVDVMASCLIMPAGEMGADVVVGSAQRFGTPLGYGGPHAAFMAIRDDLKRFCPGHIMGISKDNAGDPAIRMALQTREQHIKRERATSNICTAQALLANVNAFYAIYHGPEGLRQLAKEIHQKTKLFAVGMESLGFAPMNDTYFDTLTFSMEGSHMTAGDYVQRCAEKGINIFVEQSGKYVSISLDEATTEDHIIALLQAAGMSAPNMEALLRVAETISVIPESLQRRSKFMQGAVFNSYKSETELMRYIQHLQRKDYGLAHGMIPLGSCTMKLNSAAAMQALSWPEYNALHPYAPECQVRGYHALLMDLKQRLCDITGMEACSLQPNSGAQGEYAGLRIIRAYHESRGEGHRDVCFIPVSAHGTNPASAVLAGLKVVTVKCLDDGRVDIVDLEAKCKKHAKRLACLMITYPSTYGLYDKDIRKITFMVHEHGGQCYIDGANLNALVGYSGPGFIGGDVCHINMHKTFSIPHGGGGPGLGPITVRQHLAPFLPNSTYGPSVGGSRPFGQVSQASYGSASIATISYAFITMLGSHGLKTCTEYAVLNANYLKKQLEKHYTICFLGPEDFCAHEFILDLRPFKKSAHIEAEDVAKRLMDYGFHAPTLAFPIAGTLMIEPTESESKQELDRLADALISIRHEIAAVECGDQPMDNNMLTNAPHTAKCVTADEWNRPYSRQLAAYPTRHQHREKFWPSVGRIDNAYGDLNLMCSCVPLEFYN</sequence>
<dbReference type="InterPro" id="IPR015421">
    <property type="entry name" value="PyrdxlP-dep_Trfase_major"/>
</dbReference>
<dbReference type="GO" id="GO:0005960">
    <property type="term" value="C:glycine cleavage complex"/>
    <property type="evidence" value="ECO:0007669"/>
    <property type="project" value="TreeGrafter"/>
</dbReference>
<dbReference type="GO" id="GO:0030170">
    <property type="term" value="F:pyridoxal phosphate binding"/>
    <property type="evidence" value="ECO:0007669"/>
    <property type="project" value="TreeGrafter"/>
</dbReference>
<feature type="domain" description="Glycine dehydrogenase C-terminal" evidence="9">
    <location>
        <begin position="795"/>
        <end position="915"/>
    </location>
</feature>
<keyword evidence="4 7" id="KW-0560">Oxidoreductase</keyword>
<proteinExistence type="inferred from homology"/>
<dbReference type="Gene3D" id="3.90.1150.10">
    <property type="entry name" value="Aspartate Aminotransferase, domain 1"/>
    <property type="match status" value="2"/>
</dbReference>
<evidence type="ECO:0000256" key="7">
    <source>
        <dbReference type="RuleBase" id="RU364056"/>
    </source>
</evidence>
<dbReference type="GO" id="GO:0016594">
    <property type="term" value="F:glycine binding"/>
    <property type="evidence" value="ECO:0007669"/>
    <property type="project" value="TreeGrafter"/>
</dbReference>
<dbReference type="NCBIfam" id="TIGR00461">
    <property type="entry name" value="gcvP"/>
    <property type="match status" value="1"/>
</dbReference>
<evidence type="ECO:0000256" key="6">
    <source>
        <dbReference type="PIRSR" id="PIRSR603437-50"/>
    </source>
</evidence>
<comment type="cofactor">
    <cofactor evidence="1 6 7">
        <name>pyridoxal 5'-phosphate</name>
        <dbReference type="ChEBI" id="CHEBI:597326"/>
    </cofactor>
</comment>
<dbReference type="InterPro" id="IPR049315">
    <property type="entry name" value="GDC-P_N"/>
</dbReference>
<dbReference type="GO" id="GO:0004375">
    <property type="term" value="F:glycine dehydrogenase (decarboxylating) activity"/>
    <property type="evidence" value="ECO:0007669"/>
    <property type="project" value="UniProtKB-UniRule"/>
</dbReference>
<dbReference type="RefSeq" id="XP_010699827.1">
    <property type="nucleotide sequence ID" value="XM_010701525.1"/>
</dbReference>
<dbReference type="GO" id="GO:0019464">
    <property type="term" value="P:glycine decarboxylation via glycine cleavage system"/>
    <property type="evidence" value="ECO:0007669"/>
    <property type="project" value="TreeGrafter"/>
</dbReference>